<protein>
    <submittedName>
        <fullName evidence="2">DUF2149 domain-containing protein</fullName>
    </submittedName>
</protein>
<dbReference type="Pfam" id="PF09919">
    <property type="entry name" value="DUF2149"/>
    <property type="match status" value="1"/>
</dbReference>
<keyword evidence="1" id="KW-0812">Transmembrane</keyword>
<evidence type="ECO:0000313" key="3">
    <source>
        <dbReference type="Proteomes" id="UP001241056"/>
    </source>
</evidence>
<keyword evidence="3" id="KW-1185">Reference proteome</keyword>
<dbReference type="EMBL" id="JAUCDY010000004">
    <property type="protein sequence ID" value="MDM7857674.1"/>
    <property type="molecule type" value="Genomic_DNA"/>
</dbReference>
<reference evidence="2 3" key="1">
    <citation type="submission" date="2023-06" db="EMBL/GenBank/DDBJ databases">
        <title>Thiopseudomonas sp. CY1220 draft genome sequence.</title>
        <authorList>
            <person name="Zhao G."/>
            <person name="An M."/>
        </authorList>
    </citation>
    <scope>NUCLEOTIDE SEQUENCE [LARGE SCALE GENOMIC DNA]</scope>
    <source>
        <strain evidence="2 3">CY1220</strain>
    </source>
</reference>
<keyword evidence="1" id="KW-1133">Transmembrane helix</keyword>
<proteinExistence type="predicted"/>
<name>A0ABT7SNV5_9GAMM</name>
<feature type="transmembrane region" description="Helical" evidence="1">
    <location>
        <begin position="20"/>
        <end position="39"/>
    </location>
</feature>
<comment type="caution">
    <text evidence="2">The sequence shown here is derived from an EMBL/GenBank/DDBJ whole genome shotgun (WGS) entry which is preliminary data.</text>
</comment>
<evidence type="ECO:0000313" key="2">
    <source>
        <dbReference type="EMBL" id="MDM7857674.1"/>
    </source>
</evidence>
<dbReference type="InterPro" id="IPR018676">
    <property type="entry name" value="DUF2149"/>
</dbReference>
<accession>A0ABT7SNV5</accession>
<dbReference type="Proteomes" id="UP001241056">
    <property type="component" value="Unassembled WGS sequence"/>
</dbReference>
<evidence type="ECO:0000256" key="1">
    <source>
        <dbReference type="SAM" id="Phobius"/>
    </source>
</evidence>
<gene>
    <name evidence="2" type="ORF">QEZ41_05210</name>
</gene>
<keyword evidence="1" id="KW-0472">Membrane</keyword>
<dbReference type="RefSeq" id="WP_289410332.1">
    <property type="nucleotide sequence ID" value="NZ_JAUCDY010000004.1"/>
</dbReference>
<organism evidence="2 3">
    <name type="scientific">Thiopseudomonas acetoxidans</name>
    <dbReference type="NCBI Taxonomy" id="3041622"/>
    <lineage>
        <taxon>Bacteria</taxon>
        <taxon>Pseudomonadati</taxon>
        <taxon>Pseudomonadota</taxon>
        <taxon>Gammaproteobacteria</taxon>
        <taxon>Pseudomonadales</taxon>
        <taxon>Pseudomonadaceae</taxon>
        <taxon>Thiopseudomonas</taxon>
    </lineage>
</organism>
<sequence length="106" mass="11708">MSRLKLNILEDEDDDPIASTVNIIDVFLVVIAVLLVILMSNPINPFATEEEVIVIKNPGKPNMEMLIKEGTELKHYQSTGEVGEGQGSKAGITYRMEDGSMIYVPE</sequence>